<keyword evidence="2" id="KW-1185">Reference proteome</keyword>
<comment type="caution">
    <text evidence="1">The sequence shown here is derived from an EMBL/GenBank/DDBJ whole genome shotgun (WGS) entry which is preliminary data.</text>
</comment>
<evidence type="ECO:0000313" key="2">
    <source>
        <dbReference type="Proteomes" id="UP000269221"/>
    </source>
</evidence>
<sequence>MAISRKSPQAVTNGPGDQLLFKRPLLRRALGGELEESHTPPLLPMDNAEEEVVQFCHPAELGLPASRESLGRQCWLESRQGVLFVKNYLGYGNGTGLDPIDDPRFCTILPG</sequence>
<reference evidence="1 2" key="1">
    <citation type="submission" date="2018-07" db="EMBL/GenBank/DDBJ databases">
        <title>A high quality draft genome assembly of the barn swallow (H. rustica rustica).</title>
        <authorList>
            <person name="Formenti G."/>
            <person name="Chiara M."/>
            <person name="Poveda L."/>
            <person name="Francoijs K.-J."/>
            <person name="Bonisoli-Alquati A."/>
            <person name="Canova L."/>
            <person name="Gianfranceschi L."/>
            <person name="Horner D.S."/>
            <person name="Saino N."/>
        </authorList>
    </citation>
    <scope>NUCLEOTIDE SEQUENCE [LARGE SCALE GENOMIC DNA]</scope>
    <source>
        <strain evidence="1">Chelidonia</strain>
        <tissue evidence="1">Blood</tissue>
    </source>
</reference>
<accession>A0A3M0J672</accession>
<dbReference type="Proteomes" id="UP000269221">
    <property type="component" value="Unassembled WGS sequence"/>
</dbReference>
<protein>
    <submittedName>
        <fullName evidence="1">Uncharacterized protein</fullName>
    </submittedName>
</protein>
<gene>
    <name evidence="1" type="ORF">DUI87_27177</name>
</gene>
<organism evidence="1 2">
    <name type="scientific">Hirundo rustica rustica</name>
    <dbReference type="NCBI Taxonomy" id="333673"/>
    <lineage>
        <taxon>Eukaryota</taxon>
        <taxon>Metazoa</taxon>
        <taxon>Chordata</taxon>
        <taxon>Craniata</taxon>
        <taxon>Vertebrata</taxon>
        <taxon>Euteleostomi</taxon>
        <taxon>Archelosauria</taxon>
        <taxon>Archosauria</taxon>
        <taxon>Dinosauria</taxon>
        <taxon>Saurischia</taxon>
        <taxon>Theropoda</taxon>
        <taxon>Coelurosauria</taxon>
        <taxon>Aves</taxon>
        <taxon>Neognathae</taxon>
        <taxon>Neoaves</taxon>
        <taxon>Telluraves</taxon>
        <taxon>Australaves</taxon>
        <taxon>Passeriformes</taxon>
        <taxon>Sylvioidea</taxon>
        <taxon>Hirundinidae</taxon>
        <taxon>Hirundo</taxon>
    </lineage>
</organism>
<dbReference type="EMBL" id="QRBI01000177">
    <property type="protein sequence ID" value="RMB96312.1"/>
    <property type="molecule type" value="Genomic_DNA"/>
</dbReference>
<proteinExistence type="predicted"/>
<evidence type="ECO:0000313" key="1">
    <source>
        <dbReference type="EMBL" id="RMB96312.1"/>
    </source>
</evidence>
<name>A0A3M0J672_HIRRU</name>
<dbReference type="AlphaFoldDB" id="A0A3M0J672"/>